<dbReference type="InterPro" id="IPR036259">
    <property type="entry name" value="MFS_trans_sf"/>
</dbReference>
<feature type="transmembrane region" description="Helical" evidence="8">
    <location>
        <begin position="26"/>
        <end position="46"/>
    </location>
</feature>
<dbReference type="ExpressionAtlas" id="M1A8F4">
    <property type="expression patterns" value="baseline"/>
</dbReference>
<dbReference type="InterPro" id="IPR020846">
    <property type="entry name" value="MFS_dom"/>
</dbReference>
<organism evidence="10 11">
    <name type="scientific">Solanum tuberosum</name>
    <name type="common">Potato</name>
    <dbReference type="NCBI Taxonomy" id="4113"/>
    <lineage>
        <taxon>Eukaryota</taxon>
        <taxon>Viridiplantae</taxon>
        <taxon>Streptophyta</taxon>
        <taxon>Embryophyta</taxon>
        <taxon>Tracheophyta</taxon>
        <taxon>Spermatophyta</taxon>
        <taxon>Magnoliopsida</taxon>
        <taxon>eudicotyledons</taxon>
        <taxon>Gunneridae</taxon>
        <taxon>Pentapetalae</taxon>
        <taxon>asterids</taxon>
        <taxon>lamiids</taxon>
        <taxon>Solanales</taxon>
        <taxon>Solanaceae</taxon>
        <taxon>Solanoideae</taxon>
        <taxon>Solaneae</taxon>
        <taxon>Solanum</taxon>
    </lineage>
</organism>
<evidence type="ECO:0000256" key="5">
    <source>
        <dbReference type="ARBA" id="ARBA00022989"/>
    </source>
</evidence>
<feature type="transmembrane region" description="Helical" evidence="8">
    <location>
        <begin position="58"/>
        <end position="82"/>
    </location>
</feature>
<dbReference type="InterPro" id="IPR005828">
    <property type="entry name" value="MFS_sugar_transport-like"/>
</dbReference>
<keyword evidence="4 8" id="KW-0812">Transmembrane</keyword>
<reference evidence="11" key="1">
    <citation type="journal article" date="2011" name="Nature">
        <title>Genome sequence and analysis of the tuber crop potato.</title>
        <authorList>
            <consortium name="The Potato Genome Sequencing Consortium"/>
        </authorList>
    </citation>
    <scope>NUCLEOTIDE SEQUENCE [LARGE SCALE GENOMIC DNA]</scope>
    <source>
        <strain evidence="11">cv. DM1-3 516 R44</strain>
    </source>
</reference>
<dbReference type="HOGENOM" id="CLU_001265_30_7_1"/>
<evidence type="ECO:0000256" key="4">
    <source>
        <dbReference type="ARBA" id="ARBA00022692"/>
    </source>
</evidence>
<keyword evidence="5 8" id="KW-1133">Transmembrane helix</keyword>
<dbReference type="PROSITE" id="PS50850">
    <property type="entry name" value="MFS"/>
    <property type="match status" value="1"/>
</dbReference>
<dbReference type="EnsemblPlants" id="PGSC0003DMT400016987">
    <property type="protein sequence ID" value="PGSC0003DMT400016987"/>
    <property type="gene ID" value="PGSC0003DMG400006636"/>
</dbReference>
<dbReference type="AlphaFoldDB" id="M1A8F4"/>
<gene>
    <name evidence="10" type="primary">LOC102603484</name>
</gene>
<evidence type="ECO:0000313" key="11">
    <source>
        <dbReference type="Proteomes" id="UP000011115"/>
    </source>
</evidence>
<dbReference type="PROSITE" id="PS51257">
    <property type="entry name" value="PROKAR_LIPOPROTEIN"/>
    <property type="match status" value="1"/>
</dbReference>
<sequence>MRILFQLPFAASSVLLMDKTGRRPLLMVTATGACLGSILVGLGFLFQDYQQSKELTATLVFTGILVYSACFSAGMGGTPWVIMSEIFPINIKGQGGTLVTLANWFSSWIVTYSFNFIFQWSSAGNSLFSLPQLASLITFDKTQFNLSGVFIVFAIFCASIVFFVAKLVPETKGRTLEEIQASMTLLQ</sequence>
<evidence type="ECO:0000256" key="3">
    <source>
        <dbReference type="ARBA" id="ARBA00022597"/>
    </source>
</evidence>
<name>M1A8F4_SOLTU</name>
<feature type="transmembrane region" description="Helical" evidence="8">
    <location>
        <begin position="144"/>
        <end position="165"/>
    </location>
</feature>
<reference evidence="10" key="2">
    <citation type="submission" date="2015-06" db="UniProtKB">
        <authorList>
            <consortium name="EnsemblPlants"/>
        </authorList>
    </citation>
    <scope>IDENTIFICATION</scope>
    <source>
        <strain evidence="10">DM1-3 516 R44</strain>
    </source>
</reference>
<dbReference type="OrthoDB" id="6612291at2759"/>
<protein>
    <submittedName>
        <fullName evidence="10">Sugar transporter</fullName>
    </submittedName>
</protein>
<evidence type="ECO:0000256" key="6">
    <source>
        <dbReference type="ARBA" id="ARBA00023136"/>
    </source>
</evidence>
<dbReference type="GO" id="GO:0022857">
    <property type="term" value="F:transmembrane transporter activity"/>
    <property type="evidence" value="ECO:0007669"/>
    <property type="project" value="InterPro"/>
</dbReference>
<dbReference type="Pfam" id="PF00083">
    <property type="entry name" value="Sugar_tr"/>
    <property type="match status" value="1"/>
</dbReference>
<keyword evidence="3" id="KW-0762">Sugar transport</keyword>
<dbReference type="GO" id="GO:0016020">
    <property type="term" value="C:membrane"/>
    <property type="evidence" value="ECO:0007669"/>
    <property type="project" value="UniProtKB-SubCell"/>
</dbReference>
<dbReference type="PANTHER" id="PTHR48021">
    <property type="match status" value="1"/>
</dbReference>
<dbReference type="InterPro" id="IPR050549">
    <property type="entry name" value="MFS_Trehalose_Transporter"/>
</dbReference>
<dbReference type="Gramene" id="PGSC0003DMT400016987">
    <property type="protein sequence ID" value="PGSC0003DMT400016987"/>
    <property type="gene ID" value="PGSC0003DMG400006636"/>
</dbReference>
<evidence type="ECO:0000256" key="2">
    <source>
        <dbReference type="ARBA" id="ARBA00010992"/>
    </source>
</evidence>
<dbReference type="PANTHER" id="PTHR48021:SF29">
    <property type="entry name" value="MAJOR FACILITATOR SUPERFAMILY (MFS) PROFILE DOMAIN-CONTAINING PROTEIN"/>
    <property type="match status" value="1"/>
</dbReference>
<accession>M1A8F4</accession>
<dbReference type="Proteomes" id="UP000011115">
    <property type="component" value="Unassembled WGS sequence"/>
</dbReference>
<evidence type="ECO:0000313" key="10">
    <source>
        <dbReference type="EnsemblPlants" id="PGSC0003DMT400016987"/>
    </source>
</evidence>
<keyword evidence="11" id="KW-1185">Reference proteome</keyword>
<dbReference type="Gene3D" id="1.20.1250.20">
    <property type="entry name" value="MFS general substrate transporter like domains"/>
    <property type="match status" value="1"/>
</dbReference>
<evidence type="ECO:0000256" key="1">
    <source>
        <dbReference type="ARBA" id="ARBA00004141"/>
    </source>
</evidence>
<evidence type="ECO:0000259" key="9">
    <source>
        <dbReference type="PROSITE" id="PS50850"/>
    </source>
</evidence>
<comment type="similarity">
    <text evidence="7">Belongs to the major facilitator superfamily. Phosphate:H(+) symporter (TC 2.A.1.9) family.</text>
</comment>
<evidence type="ECO:0000256" key="7">
    <source>
        <dbReference type="ARBA" id="ARBA00044504"/>
    </source>
</evidence>
<feature type="domain" description="Major facilitator superfamily (MFS) profile" evidence="9">
    <location>
        <begin position="1"/>
        <end position="172"/>
    </location>
</feature>
<feature type="transmembrane region" description="Helical" evidence="8">
    <location>
        <begin position="102"/>
        <end position="123"/>
    </location>
</feature>
<evidence type="ECO:0000256" key="8">
    <source>
        <dbReference type="SAM" id="Phobius"/>
    </source>
</evidence>
<proteinExistence type="inferred from homology"/>
<dbReference type="SUPFAM" id="SSF103473">
    <property type="entry name" value="MFS general substrate transporter"/>
    <property type="match status" value="1"/>
</dbReference>
<keyword evidence="6 8" id="KW-0472">Membrane</keyword>
<comment type="subcellular location">
    <subcellularLocation>
        <location evidence="1">Membrane</location>
        <topology evidence="1">Multi-pass membrane protein</topology>
    </subcellularLocation>
</comment>
<keyword evidence="3" id="KW-0813">Transport</keyword>
<comment type="similarity">
    <text evidence="2">Belongs to the major facilitator superfamily. Sugar transporter (TC 2.A.1.1) family.</text>
</comment>